<dbReference type="Gene3D" id="3.40.1160.10">
    <property type="entry name" value="Acetylglutamate kinase-like"/>
    <property type="match status" value="1"/>
</dbReference>
<evidence type="ECO:0000256" key="12">
    <source>
        <dbReference type="HAMAP-Rule" id="MF_01220"/>
    </source>
</evidence>
<keyword evidence="6 12" id="KW-0808">Transferase</keyword>
<feature type="binding site" evidence="12">
    <location>
        <position position="72"/>
    </location>
    <ligand>
        <name>UMP</name>
        <dbReference type="ChEBI" id="CHEBI:57865"/>
    </ligand>
</feature>
<sequence length="251" mass="27592">MIMYRRVLIKLSGGALADQSGNGFDSEQLEHIANEILSIVNDDVEVSIVVGGGNIFRGNLASDWGIDRVEADNIGTLGTIINSLMLRGVLKSKTKKDVRVMTSIPVAALAEPYIRLRAIHHLEKGYIVIFGGGNGQPFVTTDYPSVQRAIETNCDAILVAKQGVDGVFTCDPKLNKDAKMYRNLNYNDVVTNNIKVMDQSALLLARDHKLPVHIFNFDDTNAMKKICEGQHIGTSIDMKESKLCNEVTTNK</sequence>
<name>A0ABT9J6C6_9BACL</name>
<evidence type="ECO:0000256" key="6">
    <source>
        <dbReference type="ARBA" id="ARBA00022679"/>
    </source>
</evidence>
<dbReference type="PANTHER" id="PTHR42833:SF4">
    <property type="entry name" value="URIDYLATE KINASE PUMPKIN, CHLOROPLASTIC"/>
    <property type="match status" value="1"/>
</dbReference>
<evidence type="ECO:0000313" key="14">
    <source>
        <dbReference type="EMBL" id="MDP5277176.1"/>
    </source>
</evidence>
<evidence type="ECO:0000256" key="10">
    <source>
        <dbReference type="ARBA" id="ARBA00022975"/>
    </source>
</evidence>
<comment type="subcellular location">
    <subcellularLocation>
        <location evidence="1 12">Cytoplasm</location>
    </subcellularLocation>
</comment>
<dbReference type="HAMAP" id="MF_01220_B">
    <property type="entry name" value="PyrH_B"/>
    <property type="match status" value="1"/>
</dbReference>
<dbReference type="PIRSF" id="PIRSF005650">
    <property type="entry name" value="Uridylate_kin"/>
    <property type="match status" value="1"/>
</dbReference>
<dbReference type="InterPro" id="IPR036393">
    <property type="entry name" value="AceGlu_kinase-like_sf"/>
</dbReference>
<comment type="catalytic activity">
    <reaction evidence="11 12">
        <text>UMP + ATP = UDP + ADP</text>
        <dbReference type="Rhea" id="RHEA:24400"/>
        <dbReference type="ChEBI" id="CHEBI:30616"/>
        <dbReference type="ChEBI" id="CHEBI:57865"/>
        <dbReference type="ChEBI" id="CHEBI:58223"/>
        <dbReference type="ChEBI" id="CHEBI:456216"/>
        <dbReference type="EC" id="2.7.4.22"/>
    </reaction>
</comment>
<keyword evidence="9 12" id="KW-0067">ATP-binding</keyword>
<feature type="binding site" evidence="12">
    <location>
        <position position="171"/>
    </location>
    <ligand>
        <name>ATP</name>
        <dbReference type="ChEBI" id="CHEBI:30616"/>
    </ligand>
</feature>
<dbReference type="EC" id="2.7.4.22" evidence="12"/>
<dbReference type="SUPFAM" id="SSF53633">
    <property type="entry name" value="Carbamate kinase-like"/>
    <property type="match status" value="1"/>
</dbReference>
<feature type="binding site" evidence="12">
    <location>
        <position position="168"/>
    </location>
    <ligand>
        <name>ATP</name>
        <dbReference type="ChEBI" id="CHEBI:30616"/>
    </ligand>
</feature>
<comment type="function">
    <text evidence="12">Catalyzes the reversible phosphorylation of UMP to UDP.</text>
</comment>
<keyword evidence="8 12" id="KW-0418">Kinase</keyword>
<dbReference type="NCBIfam" id="TIGR02075">
    <property type="entry name" value="pyrH_bact"/>
    <property type="match status" value="1"/>
</dbReference>
<dbReference type="InterPro" id="IPR011817">
    <property type="entry name" value="Uridylate_kinase"/>
</dbReference>
<comment type="caution">
    <text evidence="14">The sequence shown here is derived from an EMBL/GenBank/DDBJ whole genome shotgun (WGS) entry which is preliminary data.</text>
</comment>
<comment type="activity regulation">
    <text evidence="12">Inhibited by UTP.</text>
</comment>
<feature type="binding site" evidence="12">
    <location>
        <begin position="134"/>
        <end position="141"/>
    </location>
    <ligand>
        <name>UMP</name>
        <dbReference type="ChEBI" id="CHEBI:57865"/>
    </ligand>
</feature>
<dbReference type="CDD" id="cd04254">
    <property type="entry name" value="AAK_UMPK-PyrH-Ec"/>
    <property type="match status" value="1"/>
</dbReference>
<evidence type="ECO:0000256" key="9">
    <source>
        <dbReference type="ARBA" id="ARBA00022840"/>
    </source>
</evidence>
<feature type="binding site" evidence="12">
    <location>
        <position position="162"/>
    </location>
    <ligand>
        <name>ATP</name>
        <dbReference type="ChEBI" id="CHEBI:30616"/>
    </ligand>
</feature>
<feature type="binding site" evidence="12">
    <location>
        <position position="52"/>
    </location>
    <ligand>
        <name>UMP</name>
        <dbReference type="ChEBI" id="CHEBI:57865"/>
    </ligand>
</feature>
<keyword evidence="5" id="KW-0021">Allosteric enzyme</keyword>
<keyword evidence="4 12" id="KW-0963">Cytoplasm</keyword>
<evidence type="ECO:0000256" key="4">
    <source>
        <dbReference type="ARBA" id="ARBA00022490"/>
    </source>
</evidence>
<comment type="similarity">
    <text evidence="3 12">Belongs to the UMP kinase family.</text>
</comment>
<comment type="caution">
    <text evidence="12">Lacks conserved residue(s) required for the propagation of feature annotation.</text>
</comment>
<dbReference type="PANTHER" id="PTHR42833">
    <property type="entry name" value="URIDYLATE KINASE"/>
    <property type="match status" value="1"/>
</dbReference>
<reference evidence="14 15" key="1">
    <citation type="submission" date="2023-08" db="EMBL/GenBank/DDBJ databases">
        <authorList>
            <person name="Park J.-S."/>
        </authorList>
    </citation>
    <scope>NUCLEOTIDE SEQUENCE [LARGE SCALE GENOMIC DNA]</scope>
    <source>
        <strain evidence="14 15">2205SS18-9</strain>
    </source>
</reference>
<evidence type="ECO:0000256" key="7">
    <source>
        <dbReference type="ARBA" id="ARBA00022741"/>
    </source>
</evidence>
<evidence type="ECO:0000313" key="15">
    <source>
        <dbReference type="Proteomes" id="UP001231941"/>
    </source>
</evidence>
<proteinExistence type="inferred from homology"/>
<evidence type="ECO:0000256" key="8">
    <source>
        <dbReference type="ARBA" id="ARBA00022777"/>
    </source>
</evidence>
<dbReference type="GO" id="GO:0033862">
    <property type="term" value="F:UMP kinase activity"/>
    <property type="evidence" value="ECO:0007669"/>
    <property type="project" value="UniProtKB-EC"/>
</dbReference>
<protein>
    <recommendedName>
        <fullName evidence="12">Uridylate kinase</fullName>
        <shortName evidence="12">UK</shortName>
        <ecNumber evidence="12">2.7.4.22</ecNumber>
    </recommendedName>
    <alternativeName>
        <fullName evidence="12">Uridine monophosphate kinase</fullName>
        <shortName evidence="12">UMP kinase</shortName>
        <shortName evidence="12">UMPK</shortName>
    </alternativeName>
</protein>
<keyword evidence="10 12" id="KW-0665">Pyrimidine biosynthesis</keyword>
<comment type="pathway">
    <text evidence="2 12">Pyrimidine metabolism; CTP biosynthesis via de novo pathway; UDP from UMP (UMPK route): step 1/1.</text>
</comment>
<keyword evidence="7 12" id="KW-0547">Nucleotide-binding</keyword>
<comment type="subunit">
    <text evidence="12">Homohexamer.</text>
</comment>
<dbReference type="Pfam" id="PF00696">
    <property type="entry name" value="AA_kinase"/>
    <property type="match status" value="1"/>
</dbReference>
<evidence type="ECO:0000256" key="1">
    <source>
        <dbReference type="ARBA" id="ARBA00004496"/>
    </source>
</evidence>
<dbReference type="InterPro" id="IPR015963">
    <property type="entry name" value="Uridylate_kinase_bac"/>
</dbReference>
<dbReference type="Proteomes" id="UP001231941">
    <property type="component" value="Unassembled WGS sequence"/>
</dbReference>
<evidence type="ECO:0000259" key="13">
    <source>
        <dbReference type="Pfam" id="PF00696"/>
    </source>
</evidence>
<feature type="binding site" evidence="12">
    <location>
        <begin position="10"/>
        <end position="13"/>
    </location>
    <ligand>
        <name>ATP</name>
        <dbReference type="ChEBI" id="CHEBI:30616"/>
    </ligand>
</feature>
<evidence type="ECO:0000256" key="5">
    <source>
        <dbReference type="ARBA" id="ARBA00022533"/>
    </source>
</evidence>
<evidence type="ECO:0000256" key="2">
    <source>
        <dbReference type="ARBA" id="ARBA00004791"/>
    </source>
</evidence>
<keyword evidence="15" id="KW-1185">Reference proteome</keyword>
<evidence type="ECO:0000256" key="3">
    <source>
        <dbReference type="ARBA" id="ARBA00007614"/>
    </source>
</evidence>
<dbReference type="RefSeq" id="WP_305994476.1">
    <property type="nucleotide sequence ID" value="NZ_JAVAMP010000028.1"/>
</dbReference>
<evidence type="ECO:0000256" key="11">
    <source>
        <dbReference type="ARBA" id="ARBA00047767"/>
    </source>
</evidence>
<feature type="binding site" evidence="12">
    <location>
        <position position="57"/>
    </location>
    <ligand>
        <name>ATP</name>
        <dbReference type="ChEBI" id="CHEBI:30616"/>
    </ligand>
</feature>
<organism evidence="14 15">
    <name type="scientific">Chengkuizengella axinellae</name>
    <dbReference type="NCBI Taxonomy" id="3064388"/>
    <lineage>
        <taxon>Bacteria</taxon>
        <taxon>Bacillati</taxon>
        <taxon>Bacillota</taxon>
        <taxon>Bacilli</taxon>
        <taxon>Bacillales</taxon>
        <taxon>Paenibacillaceae</taxon>
        <taxon>Chengkuizengella</taxon>
    </lineage>
</organism>
<dbReference type="EMBL" id="JAVAMP010000028">
    <property type="protein sequence ID" value="MDP5277176.1"/>
    <property type="molecule type" value="Genomic_DNA"/>
</dbReference>
<gene>
    <name evidence="12 14" type="primary">pyrH</name>
    <name evidence="14" type="ORF">Q5Y73_24125</name>
</gene>
<feature type="domain" description="Aspartate/glutamate/uridylate kinase" evidence="13">
    <location>
        <begin position="6"/>
        <end position="216"/>
    </location>
</feature>
<feature type="binding site" evidence="12">
    <location>
        <position position="53"/>
    </location>
    <ligand>
        <name>ATP</name>
        <dbReference type="ChEBI" id="CHEBI:30616"/>
    </ligand>
</feature>
<dbReference type="InterPro" id="IPR001048">
    <property type="entry name" value="Asp/Glu/Uridylate_kinase"/>
</dbReference>
<accession>A0ABT9J6C6</accession>